<evidence type="ECO:0000259" key="7">
    <source>
        <dbReference type="Pfam" id="PF00171"/>
    </source>
</evidence>
<dbReference type="SUPFAM" id="SSF53720">
    <property type="entry name" value="ALDH-like"/>
    <property type="match status" value="1"/>
</dbReference>
<dbReference type="InterPro" id="IPR029510">
    <property type="entry name" value="Ald_DH_CS_GLU"/>
</dbReference>
<dbReference type="STRING" id="1071381.G8BW49"/>
<name>G8BW49_TETPH</name>
<dbReference type="RefSeq" id="XP_003686561.1">
    <property type="nucleotide sequence ID" value="XM_003686513.1"/>
</dbReference>
<dbReference type="PANTHER" id="PTHR43570:SF16">
    <property type="entry name" value="ALDEHYDE DEHYDROGENASE TYPE III, ISOFORM Q"/>
    <property type="match status" value="1"/>
</dbReference>
<dbReference type="PROSITE" id="PS00687">
    <property type="entry name" value="ALDEHYDE_DEHYDR_GLU"/>
    <property type="match status" value="1"/>
</dbReference>
<dbReference type="GO" id="GO:0005737">
    <property type="term" value="C:cytoplasm"/>
    <property type="evidence" value="ECO:0007669"/>
    <property type="project" value="TreeGrafter"/>
</dbReference>
<dbReference type="GeneID" id="11533548"/>
<dbReference type="KEGG" id="tpf:TPHA_0G02875"/>
<evidence type="ECO:0000256" key="3">
    <source>
        <dbReference type="PIRNR" id="PIRNR036492"/>
    </source>
</evidence>
<gene>
    <name evidence="8" type="primary">TPHA0G02875</name>
    <name evidence="8" type="ordered locus">TPHA_0G02875</name>
</gene>
<dbReference type="AlphaFoldDB" id="G8BW49"/>
<dbReference type="Proteomes" id="UP000005666">
    <property type="component" value="Chromosome 7"/>
</dbReference>
<reference evidence="8 9" key="1">
    <citation type="journal article" date="2011" name="Proc. Natl. Acad. Sci. U.S.A.">
        <title>Evolutionary erosion of yeast sex chromosomes by mating-type switching accidents.</title>
        <authorList>
            <person name="Gordon J.L."/>
            <person name="Armisen D."/>
            <person name="Proux-Wera E."/>
            <person name="Oheigeartaigh S.S."/>
            <person name="Byrne K.P."/>
            <person name="Wolfe K.H."/>
        </authorList>
    </citation>
    <scope>NUCLEOTIDE SEQUENCE [LARGE SCALE GENOMIC DNA]</scope>
    <source>
        <strain evidence="9">ATCC 24235 / CBS 4417 / NBRC 1672 / NRRL Y-8282 / UCD 70-5</strain>
    </source>
</reference>
<dbReference type="HOGENOM" id="CLU_005391_3_1_1"/>
<dbReference type="InterPro" id="IPR016163">
    <property type="entry name" value="Ald_DH_C"/>
</dbReference>
<dbReference type="EMBL" id="HE612862">
    <property type="protein sequence ID" value="CCE64127.1"/>
    <property type="molecule type" value="Genomic_DNA"/>
</dbReference>
<dbReference type="InterPro" id="IPR016162">
    <property type="entry name" value="Ald_DH_N"/>
</dbReference>
<dbReference type="eggNOG" id="KOG2456">
    <property type="taxonomic scope" value="Eukaryota"/>
</dbReference>
<evidence type="ECO:0000256" key="5">
    <source>
        <dbReference type="PROSITE-ProRule" id="PRU10007"/>
    </source>
</evidence>
<evidence type="ECO:0000256" key="6">
    <source>
        <dbReference type="RuleBase" id="RU003345"/>
    </source>
</evidence>
<dbReference type="Gene3D" id="3.40.605.10">
    <property type="entry name" value="Aldehyde Dehydrogenase, Chain A, domain 1"/>
    <property type="match status" value="1"/>
</dbReference>
<keyword evidence="9" id="KW-1185">Reference proteome</keyword>
<dbReference type="GO" id="GO:0004029">
    <property type="term" value="F:aldehyde dehydrogenase (NAD+) activity"/>
    <property type="evidence" value="ECO:0007669"/>
    <property type="project" value="TreeGrafter"/>
</dbReference>
<evidence type="ECO:0000256" key="2">
    <source>
        <dbReference type="ARBA" id="ARBA00023002"/>
    </source>
</evidence>
<keyword evidence="2 3" id="KW-0560">Oxidoreductase</keyword>
<evidence type="ECO:0000313" key="8">
    <source>
        <dbReference type="EMBL" id="CCE64127.1"/>
    </source>
</evidence>
<dbReference type="InterPro" id="IPR012394">
    <property type="entry name" value="Aldehyde_DH_NAD(P)"/>
</dbReference>
<accession>G8BW49</accession>
<sequence length="522" mass="59185">MGLTYTPLEDITKIVDISREAFFKKQKYLAGLKNPNKEDKEFRSQLLKRFYYAIKDSSDEIEDALFQDFHRSPQESKSFEIIKLLNDILHMISNLDKWMKPETISDYSPPFMFGKTQVEKISMGSVLVIAPFNFPVLLALVPVAYAIAAGNTVVLKPSELTENCSILIEKIIERARFPVGYVSVVHGGVEETTKLVESGKFDKIFYTGSPKVGSIISQTAAKTLTPCVLELGGKSPTFITDKFNKNNIETAMKRIFFGAFGNSGQICVSPDYIVVHETLYEEVLKTAKLLLDEFWPDFSSETEYTHMINKVAYDKAQRKIKLTKGKKLSVKIANMQSDKLEESLCIPPTVVYDLGWSDIVMQEENFSPILPIVSYSNLDDVLDIIISKHDTPLVQYIFSDDNIEIERILKRLRSGDCIIGDTMIHVGIQDAPFGGIGNSGYGSYGGKWGFAAFTNERIVFNQPFWMDFLLSMRYPPFTPKKKALIENLTESEPWFNRRGNDDFILYRLPVISSVVNLLKKLF</sequence>
<dbReference type="Gene3D" id="3.40.309.10">
    <property type="entry name" value="Aldehyde Dehydrogenase, Chain A, domain 2"/>
    <property type="match status" value="1"/>
</dbReference>
<dbReference type="OMA" id="PCIQGQV"/>
<evidence type="ECO:0000256" key="1">
    <source>
        <dbReference type="ARBA" id="ARBA00009986"/>
    </source>
</evidence>
<dbReference type="Pfam" id="PF00171">
    <property type="entry name" value="Aldedh"/>
    <property type="match status" value="1"/>
</dbReference>
<proteinExistence type="inferred from homology"/>
<comment type="similarity">
    <text evidence="1 3 6">Belongs to the aldehyde dehydrogenase family.</text>
</comment>
<evidence type="ECO:0000313" key="9">
    <source>
        <dbReference type="Proteomes" id="UP000005666"/>
    </source>
</evidence>
<dbReference type="PANTHER" id="PTHR43570">
    <property type="entry name" value="ALDEHYDE DEHYDROGENASE"/>
    <property type="match status" value="1"/>
</dbReference>
<feature type="active site" evidence="4">
    <location>
        <position position="267"/>
    </location>
</feature>
<organism evidence="8 9">
    <name type="scientific">Tetrapisispora phaffii (strain ATCC 24235 / CBS 4417 / NBRC 1672 / NRRL Y-8282 / UCD 70-5)</name>
    <name type="common">Yeast</name>
    <name type="synonym">Fabospora phaffii</name>
    <dbReference type="NCBI Taxonomy" id="1071381"/>
    <lineage>
        <taxon>Eukaryota</taxon>
        <taxon>Fungi</taxon>
        <taxon>Dikarya</taxon>
        <taxon>Ascomycota</taxon>
        <taxon>Saccharomycotina</taxon>
        <taxon>Saccharomycetes</taxon>
        <taxon>Saccharomycetales</taxon>
        <taxon>Saccharomycetaceae</taxon>
        <taxon>Tetrapisispora</taxon>
    </lineage>
</organism>
<dbReference type="InterPro" id="IPR015590">
    <property type="entry name" value="Aldehyde_DH_dom"/>
</dbReference>
<evidence type="ECO:0000256" key="4">
    <source>
        <dbReference type="PIRSR" id="PIRSR036492-1"/>
    </source>
</evidence>
<protein>
    <recommendedName>
        <fullName evidence="3">Aldehyde dehydrogenase</fullName>
    </recommendedName>
</protein>
<feature type="domain" description="Aldehyde dehydrogenase" evidence="7">
    <location>
        <begin position="41"/>
        <end position="458"/>
    </location>
</feature>
<dbReference type="GO" id="GO:0006081">
    <property type="term" value="P:aldehyde metabolic process"/>
    <property type="evidence" value="ECO:0007669"/>
    <property type="project" value="InterPro"/>
</dbReference>
<dbReference type="PIRSF" id="PIRSF036492">
    <property type="entry name" value="ALDH"/>
    <property type="match status" value="1"/>
</dbReference>
<dbReference type="InterPro" id="IPR016161">
    <property type="entry name" value="Ald_DH/histidinol_DH"/>
</dbReference>
<dbReference type="OrthoDB" id="440325at2759"/>
<feature type="active site" evidence="4 5">
    <location>
        <position position="230"/>
    </location>
</feature>